<proteinExistence type="inferred from homology"/>
<dbReference type="CDD" id="cd08063">
    <property type="entry name" value="MPN_CSN6"/>
    <property type="match status" value="1"/>
</dbReference>
<gene>
    <name evidence="5" type="ORF">LTR09_000463</name>
</gene>
<dbReference type="InterPro" id="IPR033859">
    <property type="entry name" value="MPN_CSN6"/>
</dbReference>
<dbReference type="Gene3D" id="3.40.140.10">
    <property type="entry name" value="Cytidine Deaminase, domain 2"/>
    <property type="match status" value="1"/>
</dbReference>
<dbReference type="InterPro" id="IPR037518">
    <property type="entry name" value="MPN"/>
</dbReference>
<accession>A0AAJ0GJV1</accession>
<dbReference type="EMBL" id="JAWDJX010000001">
    <property type="protein sequence ID" value="KAK3058898.1"/>
    <property type="molecule type" value="Genomic_DNA"/>
</dbReference>
<sequence>MANPLLTTKAPDAALSVQLHPLVLLTITDYITRHISRQQPQPIVGAVIGQQNGRTVTLEHAYEVKTDLHHQNSILINGEFFTDRLEQYKDVHKAPALDLQAVFMLGSVGGPEDEHARVVKQVQQLSGMDAVMLVLFHAEMVDQLQGGKLPITLYESVLEQQDGGEAGQQEIKFRELSFEVETGEAEMIAVDFVATGGGNATAVPKAAEQAQASSTAEASGSKTAGEKKGKGKGKSKEEDTDPDSATNVLSPEDEELIASLTAKANAIKMLTQRINLIRSYLQSLPPSYLTSTDSTNAPADDTNYVLLRSINALLSRLPLLAPPSPISNTTPDGQGELHIPPTLASAAAKEKEDVHLTTLLASLTRSIAEAQSLSSKFYTVTREKNSKDRNMLSGGGRGGSGSGFGGDEGYGGGPFGAPGGSGSTGPP</sequence>
<dbReference type="GO" id="GO:0000338">
    <property type="term" value="P:protein deneddylation"/>
    <property type="evidence" value="ECO:0007669"/>
    <property type="project" value="InterPro"/>
</dbReference>
<comment type="similarity">
    <text evidence="1 2">Belongs to the peptidase M67A family. CSN6 subfamily.</text>
</comment>
<dbReference type="InterPro" id="IPR000555">
    <property type="entry name" value="JAMM/MPN+_dom"/>
</dbReference>
<protein>
    <recommendedName>
        <fullName evidence="2">COP9 signalosome complex subunit 6</fullName>
    </recommendedName>
</protein>
<evidence type="ECO:0000256" key="3">
    <source>
        <dbReference type="SAM" id="MobiDB-lite"/>
    </source>
</evidence>
<dbReference type="GO" id="GO:0008237">
    <property type="term" value="F:metallopeptidase activity"/>
    <property type="evidence" value="ECO:0007669"/>
    <property type="project" value="InterPro"/>
</dbReference>
<keyword evidence="2" id="KW-0736">Signalosome</keyword>
<keyword evidence="2" id="KW-0963">Cytoplasm</keyword>
<dbReference type="PROSITE" id="PS50249">
    <property type="entry name" value="MPN"/>
    <property type="match status" value="1"/>
</dbReference>
<comment type="subcellular location">
    <subcellularLocation>
        <location evidence="2">Cytoplasm</location>
    </subcellularLocation>
    <subcellularLocation>
        <location evidence="2">Nucleus</location>
    </subcellularLocation>
</comment>
<comment type="function">
    <text evidence="2">Component of the COP9 signalosome complex (CSN), a complex involved in various cellular and developmental processes.</text>
</comment>
<evidence type="ECO:0000256" key="2">
    <source>
        <dbReference type="RuleBase" id="RU367006"/>
    </source>
</evidence>
<organism evidence="5 6">
    <name type="scientific">Extremus antarcticus</name>
    <dbReference type="NCBI Taxonomy" id="702011"/>
    <lineage>
        <taxon>Eukaryota</taxon>
        <taxon>Fungi</taxon>
        <taxon>Dikarya</taxon>
        <taxon>Ascomycota</taxon>
        <taxon>Pezizomycotina</taxon>
        <taxon>Dothideomycetes</taxon>
        <taxon>Dothideomycetidae</taxon>
        <taxon>Mycosphaerellales</taxon>
        <taxon>Extremaceae</taxon>
        <taxon>Extremus</taxon>
    </lineage>
</organism>
<comment type="caution">
    <text evidence="5">The sequence shown here is derived from an EMBL/GenBank/DDBJ whole genome shotgun (WGS) entry which is preliminary data.</text>
</comment>
<evidence type="ECO:0000259" key="4">
    <source>
        <dbReference type="PROSITE" id="PS50249"/>
    </source>
</evidence>
<dbReference type="GO" id="GO:0008180">
    <property type="term" value="C:COP9 signalosome"/>
    <property type="evidence" value="ECO:0007669"/>
    <property type="project" value="UniProtKB-UniRule"/>
</dbReference>
<keyword evidence="2" id="KW-0539">Nucleus</keyword>
<evidence type="ECO:0000313" key="6">
    <source>
        <dbReference type="Proteomes" id="UP001271007"/>
    </source>
</evidence>
<dbReference type="PANTHER" id="PTHR10540:SF8">
    <property type="entry name" value="COP9 SIGNALOSOME COMPLEX SUBUNIT 6"/>
    <property type="match status" value="1"/>
</dbReference>
<dbReference type="Pfam" id="PF13012">
    <property type="entry name" value="MitMem_reg"/>
    <property type="match status" value="1"/>
</dbReference>
<dbReference type="GO" id="GO:0005737">
    <property type="term" value="C:cytoplasm"/>
    <property type="evidence" value="ECO:0007669"/>
    <property type="project" value="UniProtKB-SubCell"/>
</dbReference>
<feature type="region of interest" description="Disordered" evidence="3">
    <location>
        <begin position="204"/>
        <end position="250"/>
    </location>
</feature>
<dbReference type="InterPro" id="IPR024969">
    <property type="entry name" value="EIF3F/CSN6-like_C"/>
</dbReference>
<feature type="region of interest" description="Disordered" evidence="3">
    <location>
        <begin position="383"/>
        <end position="427"/>
    </location>
</feature>
<dbReference type="Proteomes" id="UP001271007">
    <property type="component" value="Unassembled WGS sequence"/>
</dbReference>
<dbReference type="AlphaFoldDB" id="A0AAJ0GJV1"/>
<feature type="domain" description="MPN" evidence="4">
    <location>
        <begin position="17"/>
        <end position="160"/>
    </location>
</feature>
<feature type="compositionally biased region" description="Low complexity" evidence="3">
    <location>
        <begin position="206"/>
        <end position="223"/>
    </location>
</feature>
<evidence type="ECO:0000256" key="1">
    <source>
        <dbReference type="ARBA" id="ARBA00010893"/>
    </source>
</evidence>
<reference evidence="5" key="1">
    <citation type="submission" date="2023-04" db="EMBL/GenBank/DDBJ databases">
        <title>Black Yeasts Isolated from many extreme environments.</title>
        <authorList>
            <person name="Coleine C."/>
            <person name="Stajich J.E."/>
            <person name="Selbmann L."/>
        </authorList>
    </citation>
    <scope>NUCLEOTIDE SEQUENCE</scope>
    <source>
        <strain evidence="5">CCFEE 5312</strain>
    </source>
</reference>
<feature type="compositionally biased region" description="Gly residues" evidence="3">
    <location>
        <begin position="393"/>
        <end position="427"/>
    </location>
</feature>
<keyword evidence="6" id="KW-1185">Reference proteome</keyword>
<evidence type="ECO:0000313" key="5">
    <source>
        <dbReference type="EMBL" id="KAK3058898.1"/>
    </source>
</evidence>
<dbReference type="Pfam" id="PF01398">
    <property type="entry name" value="JAB"/>
    <property type="match status" value="1"/>
</dbReference>
<name>A0AAJ0GJV1_9PEZI</name>
<dbReference type="PANTHER" id="PTHR10540">
    <property type="entry name" value="EUKARYOTIC TRANSLATION INITIATION FACTOR 3 SUBUNIT F-RELATED"/>
    <property type="match status" value="1"/>
</dbReference>